<proteinExistence type="predicted"/>
<accession>B1T1A1</accession>
<sequence>MPAVLSASISCGSVTRLVAKRGGVPPDFTAATSDAGSIAPACGIFSVPTIDVEPISRSSTSRAATSRWKSLYAIIVASGRSISNCAANSTKKPAAISNPA</sequence>
<evidence type="ECO:0000313" key="1">
    <source>
        <dbReference type="EMBL" id="EDT42614.1"/>
    </source>
</evidence>
<reference evidence="1 2" key="1">
    <citation type="submission" date="2008-03" db="EMBL/GenBank/DDBJ databases">
        <title>Sequencing of the draft genome and assembly of Burkholderia ambifaria MEX-5.</title>
        <authorList>
            <consortium name="US DOE Joint Genome Institute (JGI-PGF)"/>
            <person name="Copeland A."/>
            <person name="Lucas S."/>
            <person name="Lapidus A."/>
            <person name="Glavina del Rio T."/>
            <person name="Dalin E."/>
            <person name="Tice H."/>
            <person name="Bruce D."/>
            <person name="Goodwin L."/>
            <person name="Pitluck S."/>
            <person name="Larimer F."/>
            <person name="Land M.L."/>
            <person name="Hauser L."/>
            <person name="Tiedje J."/>
            <person name="Richardson P."/>
        </authorList>
    </citation>
    <scope>NUCLEOTIDE SEQUENCE [LARGE SCALE GENOMIC DNA]</scope>
    <source>
        <strain evidence="1 2">MEX-5</strain>
    </source>
</reference>
<comment type="caution">
    <text evidence="1">The sequence shown here is derived from an EMBL/GenBank/DDBJ whole genome shotgun (WGS) entry which is preliminary data.</text>
</comment>
<dbReference type="Proteomes" id="UP000004814">
    <property type="component" value="Unassembled WGS sequence"/>
</dbReference>
<name>B1T1A1_9BURK</name>
<organism evidence="1 2">
    <name type="scientific">Burkholderia ambifaria MEX-5</name>
    <dbReference type="NCBI Taxonomy" id="396597"/>
    <lineage>
        <taxon>Bacteria</taxon>
        <taxon>Pseudomonadati</taxon>
        <taxon>Pseudomonadota</taxon>
        <taxon>Betaproteobacteria</taxon>
        <taxon>Burkholderiales</taxon>
        <taxon>Burkholderiaceae</taxon>
        <taxon>Burkholderia</taxon>
        <taxon>Burkholderia cepacia complex</taxon>
    </lineage>
</organism>
<dbReference type="AlphaFoldDB" id="B1T1A1"/>
<gene>
    <name evidence="1" type="ORF">BamMEX5DRAFT_1567</name>
</gene>
<dbReference type="EMBL" id="ABLK01000033">
    <property type="protein sequence ID" value="EDT42614.1"/>
    <property type="molecule type" value="Genomic_DNA"/>
</dbReference>
<evidence type="ECO:0000313" key="2">
    <source>
        <dbReference type="Proteomes" id="UP000004814"/>
    </source>
</evidence>
<protein>
    <submittedName>
        <fullName evidence="1">Uncharacterized protein</fullName>
    </submittedName>
</protein>